<dbReference type="AlphaFoldDB" id="Q1N130"/>
<organism evidence="1 2">
    <name type="scientific">Bermanella marisrubri</name>
    <dbReference type="NCBI Taxonomy" id="207949"/>
    <lineage>
        <taxon>Bacteria</taxon>
        <taxon>Pseudomonadati</taxon>
        <taxon>Pseudomonadota</taxon>
        <taxon>Gammaproteobacteria</taxon>
        <taxon>Oceanospirillales</taxon>
        <taxon>Oceanospirillaceae</taxon>
        <taxon>Bermanella</taxon>
    </lineage>
</organism>
<dbReference type="Proteomes" id="UP000004263">
    <property type="component" value="Unassembled WGS sequence"/>
</dbReference>
<dbReference type="EMBL" id="AAQH01000012">
    <property type="protein sequence ID" value="EAT11844.1"/>
    <property type="molecule type" value="Genomic_DNA"/>
</dbReference>
<sequence>MARGGFRRNKIQKQQGKGTLETVKTEGPFIEWVGKPEYYRHYLTIDGNEYRYESDTTDLGVELGDMVVFRYIDHKDGLIIDRRSLGKWIDPASFS</sequence>
<evidence type="ECO:0000313" key="2">
    <source>
        <dbReference type="Proteomes" id="UP000004263"/>
    </source>
</evidence>
<keyword evidence="2" id="KW-1185">Reference proteome</keyword>
<gene>
    <name evidence="1" type="ORF">RED65_13822</name>
</gene>
<comment type="caution">
    <text evidence="1">The sequence shown here is derived from an EMBL/GenBank/DDBJ whole genome shotgun (WGS) entry which is preliminary data.</text>
</comment>
<protein>
    <submittedName>
        <fullName evidence="1">Uncharacterized protein</fullName>
    </submittedName>
</protein>
<reference evidence="1 2" key="1">
    <citation type="submission" date="2006-03" db="EMBL/GenBank/DDBJ databases">
        <authorList>
            <person name="Pinhassi J."/>
            <person name="Pedros-Alio C."/>
            <person name="Ferriera S."/>
            <person name="Johnson J."/>
            <person name="Kravitz S."/>
            <person name="Halpern A."/>
            <person name="Remington K."/>
            <person name="Beeson K."/>
            <person name="Tran B."/>
            <person name="Rogers Y.-H."/>
            <person name="Friedman R."/>
            <person name="Venter J.C."/>
        </authorList>
    </citation>
    <scope>NUCLEOTIDE SEQUENCE [LARGE SCALE GENOMIC DNA]</scope>
    <source>
        <strain evidence="1 2">RED65</strain>
    </source>
</reference>
<proteinExistence type="predicted"/>
<dbReference type="RefSeq" id="WP_007017935.1">
    <property type="nucleotide sequence ID" value="NZ_CH724115.1"/>
</dbReference>
<dbReference type="HOGENOM" id="CLU_2342837_0_0_6"/>
<accession>Q1N130</accession>
<evidence type="ECO:0000313" key="1">
    <source>
        <dbReference type="EMBL" id="EAT11844.1"/>
    </source>
</evidence>
<dbReference type="OrthoDB" id="6196718at2"/>
<name>Q1N130_9GAMM</name>